<dbReference type="Proteomes" id="UP000694864">
    <property type="component" value="Chromosome 15"/>
</dbReference>
<dbReference type="SUPFAM" id="SSF50249">
    <property type="entry name" value="Nucleic acid-binding proteins"/>
    <property type="match status" value="3"/>
</dbReference>
<dbReference type="PANTHER" id="PTHR47165">
    <property type="entry name" value="OS03G0429900 PROTEIN"/>
    <property type="match status" value="1"/>
</dbReference>
<dbReference type="InterPro" id="IPR012340">
    <property type="entry name" value="NA-bd_OB-fold"/>
</dbReference>
<protein>
    <submittedName>
        <fullName evidence="3">Uncharacterized protein LOC104748893</fullName>
    </submittedName>
</protein>
<organism evidence="2 3">
    <name type="scientific">Camelina sativa</name>
    <name type="common">False flax</name>
    <name type="synonym">Myagrum sativum</name>
    <dbReference type="NCBI Taxonomy" id="90675"/>
    <lineage>
        <taxon>Eukaryota</taxon>
        <taxon>Viridiplantae</taxon>
        <taxon>Streptophyta</taxon>
        <taxon>Embryophyta</taxon>
        <taxon>Tracheophyta</taxon>
        <taxon>Spermatophyta</taxon>
        <taxon>Magnoliopsida</taxon>
        <taxon>eudicotyledons</taxon>
        <taxon>Gunneridae</taxon>
        <taxon>Pentapetalae</taxon>
        <taxon>rosids</taxon>
        <taxon>malvids</taxon>
        <taxon>Brassicales</taxon>
        <taxon>Brassicaceae</taxon>
        <taxon>Camelineae</taxon>
        <taxon>Camelina</taxon>
    </lineage>
</organism>
<dbReference type="CDD" id="cd04481">
    <property type="entry name" value="RPA1_DBD_B_like"/>
    <property type="match status" value="1"/>
</dbReference>
<dbReference type="Pfam" id="PF02721">
    <property type="entry name" value="DUF223"/>
    <property type="match status" value="1"/>
</dbReference>
<gene>
    <name evidence="3" type="primary">LOC104748893</name>
</gene>
<dbReference type="PANTHER" id="PTHR47165:SF4">
    <property type="entry name" value="OS03G0429900 PROTEIN"/>
    <property type="match status" value="1"/>
</dbReference>
<accession>A0ABM0WBR3</accession>
<evidence type="ECO:0000259" key="1">
    <source>
        <dbReference type="Pfam" id="PF02721"/>
    </source>
</evidence>
<dbReference type="RefSeq" id="XP_010468774.2">
    <property type="nucleotide sequence ID" value="XM_010470472.2"/>
</dbReference>
<name>A0ABM0WBR3_CAMSA</name>
<reference evidence="2" key="1">
    <citation type="journal article" date="2014" name="Nat. Commun.">
        <title>The emerging biofuel crop Camelina sativa retains a highly undifferentiated hexaploid genome structure.</title>
        <authorList>
            <person name="Kagale S."/>
            <person name="Koh C."/>
            <person name="Nixon J."/>
            <person name="Bollina V."/>
            <person name="Clarke W.E."/>
            <person name="Tuteja R."/>
            <person name="Spillane C."/>
            <person name="Robinson S.J."/>
            <person name="Links M.G."/>
            <person name="Clarke C."/>
            <person name="Higgins E.E."/>
            <person name="Huebert T."/>
            <person name="Sharpe A.G."/>
            <person name="Parkin I.A."/>
        </authorList>
    </citation>
    <scope>NUCLEOTIDE SEQUENCE [LARGE SCALE GENOMIC DNA]</scope>
    <source>
        <strain evidence="2">cv. DH55</strain>
    </source>
</reference>
<sequence>MAASFAFLRDLRPYKTNWSVQVKILHSWRQYTPKAGETLECILADSTGTKIHASVKKDLVVSHANQLLEGQWRFIETFSLTNAAGHFKPTGHVYKINFLNGTKVRMSLVKLLMLVMLRSEDLDVNNKPVKKIDFELRDENDVRLSVTLWGKYAFEFFNSCEHAYENGATVVCLLRFAKIKEFKDIISVANSFDVTQLRVNPEFAEIQTFVELIPKDGLTLTFRGSKSKRPANFPRGPENLVAFEHKTIKELKDSFEVGKAKILCTNYGIDTNYGTRKTLRYKLHVKVMDNIGETKLMLFDTVAADVVSESAYTVLNGSYDEIDDPETLPYALKNLKGKTIQFLVCIEKENLWDGLETYKGLEFTSLSDGSQDDLSPSSKRSLDLKEDLFDQSSITKRKCGQPSKLADLVNISIGKRDFDAVVSAEDEDFIDDKNNIEEVTITNGAVERRGLKPKLVRVKVEPK</sequence>
<proteinExistence type="predicted"/>
<feature type="domain" description="Replication protein A 70 kDa DNA-binding subunit B/D first OB fold" evidence="1">
    <location>
        <begin position="5"/>
        <end position="106"/>
    </location>
</feature>
<dbReference type="CDD" id="cd04480">
    <property type="entry name" value="RPA1_DBD_A_like"/>
    <property type="match status" value="1"/>
</dbReference>
<keyword evidence="2" id="KW-1185">Reference proteome</keyword>
<dbReference type="InterPro" id="IPR003871">
    <property type="entry name" value="RFA1B/D_OB_1st"/>
</dbReference>
<reference evidence="3" key="2">
    <citation type="submission" date="2025-08" db="UniProtKB">
        <authorList>
            <consortium name="RefSeq"/>
        </authorList>
    </citation>
    <scope>IDENTIFICATION</scope>
    <source>
        <tissue evidence="3">Leaf</tissue>
    </source>
</reference>
<evidence type="ECO:0000313" key="2">
    <source>
        <dbReference type="Proteomes" id="UP000694864"/>
    </source>
</evidence>
<evidence type="ECO:0000313" key="3">
    <source>
        <dbReference type="RefSeq" id="XP_010468774.2"/>
    </source>
</evidence>
<dbReference type="GeneID" id="104748893"/>
<dbReference type="Gene3D" id="2.40.50.140">
    <property type="entry name" value="Nucleic acid-binding proteins"/>
    <property type="match status" value="3"/>
</dbReference>